<name>A0A2M4CDI4_9DIPT</name>
<feature type="chain" id="PRO_5014772881" evidence="2">
    <location>
        <begin position="16"/>
        <end position="72"/>
    </location>
</feature>
<feature type="region of interest" description="Disordered" evidence="1">
    <location>
        <begin position="53"/>
        <end position="72"/>
    </location>
</feature>
<proteinExistence type="predicted"/>
<evidence type="ECO:0000256" key="1">
    <source>
        <dbReference type="SAM" id="MobiDB-lite"/>
    </source>
</evidence>
<accession>A0A2M4CDI4</accession>
<sequence length="72" mass="8166">MMMMLMLGLLEPVRARIIIVWRLEKGPIGRKGEKKRKRRTKVCCVSILGLGRRPRAKKGGGLSIGNRIDPLR</sequence>
<protein>
    <submittedName>
        <fullName evidence="3">Putative secreted protein</fullName>
    </submittedName>
</protein>
<dbReference type="EMBL" id="GGFJ01014266">
    <property type="protein sequence ID" value="MBW63407.1"/>
    <property type="molecule type" value="Transcribed_RNA"/>
</dbReference>
<reference evidence="3" key="1">
    <citation type="submission" date="2018-01" db="EMBL/GenBank/DDBJ databases">
        <title>An insight into the sialome of Amazonian anophelines.</title>
        <authorList>
            <person name="Ribeiro J.M."/>
            <person name="Scarpassa V."/>
            <person name="Calvo E."/>
        </authorList>
    </citation>
    <scope>NUCLEOTIDE SEQUENCE</scope>
    <source>
        <tissue evidence="3">Salivary glands</tissue>
    </source>
</reference>
<dbReference type="AlphaFoldDB" id="A0A2M4CDI4"/>
<keyword evidence="2" id="KW-0732">Signal</keyword>
<feature type="signal peptide" evidence="2">
    <location>
        <begin position="1"/>
        <end position="15"/>
    </location>
</feature>
<evidence type="ECO:0000313" key="3">
    <source>
        <dbReference type="EMBL" id="MBW63407.1"/>
    </source>
</evidence>
<organism evidence="3">
    <name type="scientific">Anopheles marajoara</name>
    <dbReference type="NCBI Taxonomy" id="58244"/>
    <lineage>
        <taxon>Eukaryota</taxon>
        <taxon>Metazoa</taxon>
        <taxon>Ecdysozoa</taxon>
        <taxon>Arthropoda</taxon>
        <taxon>Hexapoda</taxon>
        <taxon>Insecta</taxon>
        <taxon>Pterygota</taxon>
        <taxon>Neoptera</taxon>
        <taxon>Endopterygota</taxon>
        <taxon>Diptera</taxon>
        <taxon>Nematocera</taxon>
        <taxon>Culicoidea</taxon>
        <taxon>Culicidae</taxon>
        <taxon>Anophelinae</taxon>
        <taxon>Anopheles</taxon>
    </lineage>
</organism>
<evidence type="ECO:0000256" key="2">
    <source>
        <dbReference type="SAM" id="SignalP"/>
    </source>
</evidence>